<dbReference type="GO" id="GO:0016787">
    <property type="term" value="F:hydrolase activity"/>
    <property type="evidence" value="ECO:0007669"/>
    <property type="project" value="InterPro"/>
</dbReference>
<feature type="domain" description="S-Me-THD-like C-terminal" evidence="3">
    <location>
        <begin position="314"/>
        <end position="464"/>
    </location>
</feature>
<dbReference type="OrthoDB" id="5404895at2759"/>
<evidence type="ECO:0000313" key="4">
    <source>
        <dbReference type="EMBL" id="KAJ8044586.1"/>
    </source>
</evidence>
<evidence type="ECO:0000313" key="5">
    <source>
        <dbReference type="Proteomes" id="UP001152320"/>
    </source>
</evidence>
<dbReference type="InterPro" id="IPR008040">
    <property type="entry name" value="Hydant_A_N"/>
</dbReference>
<sequence length="477" mass="51654">MPCLLTEWSVSRLNIGTNYFINSLAQRSHLVPVSVVRLCGPATRALGPFDDFPEDLRKLISSKCFYVNGGYQVDGSVITDLDEKEIMDVIKEIKESNIRNVVISGVFSFMKTDQEKQNPGNITESTVPFVDESTGEWILSEYDVHCISIGTGILGSGGGGAPKIGLLRALTTLKKGRKIRVIHPERLKTKSFKNGKVGVPAFVGAPTVGNEKFASGREMVEALECIEKILKTDLLDENNKKQLDVKEDGNITYITHFDLTPLEGTQTNTRDIVALMCLEIGGSNATETLCAGADMGLPVLDCDGMGRAFPELQSSFQLGDAVLKAQKESSDPVESICEQGGGVHLITGKITNVSQETNGGFDRGITEIEGTGKYGDQEMIVEFQNENLIAKRRHTAEEKVVVTTPDIITVVGVDTGMAITNDIIKSGMHVAVIALLSAPQLRTKVALEVVGPKAFGYDTDYTPIGEYHSNCTIPLPP</sequence>
<evidence type="ECO:0000259" key="1">
    <source>
        <dbReference type="Pfam" id="PF05378"/>
    </source>
</evidence>
<accession>A0A9Q1CGL4</accession>
<dbReference type="InterPro" id="IPR027479">
    <property type="entry name" value="S-Me-THD_N_sf"/>
</dbReference>
<dbReference type="InterPro" id="IPR048350">
    <property type="entry name" value="S-Me-THD-like_C"/>
</dbReference>
<organism evidence="4 5">
    <name type="scientific">Holothuria leucospilota</name>
    <name type="common">Black long sea cucumber</name>
    <name type="synonym">Mertensiothuria leucospilota</name>
    <dbReference type="NCBI Taxonomy" id="206669"/>
    <lineage>
        <taxon>Eukaryota</taxon>
        <taxon>Metazoa</taxon>
        <taxon>Echinodermata</taxon>
        <taxon>Eleutherozoa</taxon>
        <taxon>Echinozoa</taxon>
        <taxon>Holothuroidea</taxon>
        <taxon>Aspidochirotacea</taxon>
        <taxon>Aspidochirotida</taxon>
        <taxon>Holothuriidae</taxon>
        <taxon>Holothuria</taxon>
    </lineage>
</organism>
<dbReference type="EMBL" id="JAIZAY010000003">
    <property type="protein sequence ID" value="KAJ8044586.1"/>
    <property type="molecule type" value="Genomic_DNA"/>
</dbReference>
<comment type="caution">
    <text evidence="4">The sequence shown here is derived from an EMBL/GenBank/DDBJ whole genome shotgun (WGS) entry which is preliminary data.</text>
</comment>
<dbReference type="Pfam" id="PF06032">
    <property type="entry name" value="S-Me-THD_N"/>
    <property type="match status" value="1"/>
</dbReference>
<evidence type="ECO:0000259" key="3">
    <source>
        <dbReference type="Pfam" id="PF20906"/>
    </source>
</evidence>
<evidence type="ECO:0000259" key="2">
    <source>
        <dbReference type="Pfam" id="PF06032"/>
    </source>
</evidence>
<feature type="domain" description="Hydantoinase/oxoprolinase N-terminal" evidence="1">
    <location>
        <begin position="10"/>
        <end position="117"/>
    </location>
</feature>
<gene>
    <name evidence="4" type="ORF">HOLleu_07369</name>
</gene>
<protein>
    <submittedName>
        <fullName evidence="4">Uncharacterized protein</fullName>
    </submittedName>
</protein>
<dbReference type="Proteomes" id="UP001152320">
    <property type="component" value="Chromosome 3"/>
</dbReference>
<feature type="domain" description="S-Me-THD N-terminal" evidence="2">
    <location>
        <begin position="143"/>
        <end position="233"/>
    </location>
</feature>
<dbReference type="Pfam" id="PF20906">
    <property type="entry name" value="S-Me-THD_C"/>
    <property type="match status" value="1"/>
</dbReference>
<keyword evidence="5" id="KW-1185">Reference proteome</keyword>
<dbReference type="SUPFAM" id="SSF160991">
    <property type="entry name" value="CV3147-like"/>
    <property type="match status" value="2"/>
</dbReference>
<dbReference type="PANTHER" id="PTHR11365:SF10">
    <property type="entry name" value="HYDANTOINASE_OXOPROLINASE"/>
    <property type="match status" value="1"/>
</dbReference>
<dbReference type="Gene3D" id="3.40.1610.10">
    <property type="entry name" value="CV3147-like domain"/>
    <property type="match status" value="1"/>
</dbReference>
<dbReference type="InterPro" id="IPR010318">
    <property type="entry name" value="S-Me-THD_N"/>
</dbReference>
<dbReference type="AlphaFoldDB" id="A0A9Q1CGL4"/>
<dbReference type="Pfam" id="PF05378">
    <property type="entry name" value="Hydant_A_N"/>
    <property type="match status" value="1"/>
</dbReference>
<proteinExistence type="predicted"/>
<reference evidence="4" key="1">
    <citation type="submission" date="2021-10" db="EMBL/GenBank/DDBJ databases">
        <title>Tropical sea cucumber genome reveals ecological adaptation and Cuvierian tubules defense mechanism.</title>
        <authorList>
            <person name="Chen T."/>
        </authorList>
    </citation>
    <scope>NUCLEOTIDE SEQUENCE</scope>
    <source>
        <strain evidence="4">Nanhai2018</strain>
        <tissue evidence="4">Muscle</tissue>
    </source>
</reference>
<name>A0A9Q1CGL4_HOLLE</name>
<dbReference type="InterPro" id="IPR045079">
    <property type="entry name" value="Oxoprolinase-like"/>
</dbReference>
<dbReference type="PANTHER" id="PTHR11365">
    <property type="entry name" value="5-OXOPROLINASE RELATED"/>
    <property type="match status" value="1"/>
</dbReference>